<dbReference type="SUPFAM" id="SSF50370">
    <property type="entry name" value="Ricin B-like lectins"/>
    <property type="match status" value="1"/>
</dbReference>
<dbReference type="EMBL" id="JAPNKA010000001">
    <property type="protein sequence ID" value="MCY1078563.1"/>
    <property type="molecule type" value="Genomic_DNA"/>
</dbReference>
<dbReference type="PANTHER" id="PTHR48174:SF5">
    <property type="entry name" value="VACUOLAR PROTEIN SORTING-ASSOCIATED PROTEIN 62"/>
    <property type="match status" value="1"/>
</dbReference>
<name>A0ABT4AA82_9BACT</name>
<keyword evidence="3" id="KW-1185">Reference proteome</keyword>
<protein>
    <submittedName>
        <fullName evidence="2">RICIN domain-containing protein</fullName>
    </submittedName>
</protein>
<dbReference type="PANTHER" id="PTHR48174">
    <property type="entry name" value="DUF946 FAMILY PROTEIN"/>
    <property type="match status" value="1"/>
</dbReference>
<dbReference type="CDD" id="cd00161">
    <property type="entry name" value="beta-trefoil_Ricin-like"/>
    <property type="match status" value="1"/>
</dbReference>
<dbReference type="RefSeq" id="WP_267537335.1">
    <property type="nucleotide sequence ID" value="NZ_JAPNKA010000001.1"/>
</dbReference>
<dbReference type="InterPro" id="IPR035992">
    <property type="entry name" value="Ricin_B-like_lectins"/>
</dbReference>
<sequence length="575" mass="62644">MWFTLRQVRVGAIIGVSFLFLLLAAPGSFARGTYFHTEVHPSHWTQWTSDGQPAITSGSTFLTHGLRCRGRYCDDVSLLNVESGYTETRSWWTDSFSEEGNNERVCADNGFVTGLSCSGDYCDSVSLRCSQLNNGGVRSNCYWTESISEESGGTFVAPESTFIAGMRCWDRYCDSKQLYLCQANNGGPSFNLSALATQYAPRLRFDQETTTGSGEQSKCFPSDAATYFTQRAQGVSSISLCNKDPSTVRNNQVPAYYLATQVGTNTVLIRYWYFYAWQSTCFASAGSHAADWESIAVLLVDGRLRRVAFYQHGGWYSREAGGFETVDGTHPVAYVGKNAHGSYHDAGGSGGCLYFDDFRNPGGNDYRMDTWNNLVPLTRGSGSPAWMNCTGSGCFDGVGHPIEQTGDLRTMRGCGKDGCDRSSVGASIPFQNDPTGADYTAIYLQHSGRVLSVPGASTSDGVKLTQFSNWGVDNERWLFESTGDGHFTVRARHSGKCMDVAGASNAAGANVLQYTCGGGDNQRFRLLPYNNGYFAIQAKHSNQCLGIAGASMDDGGFLVQSPCAWTTNESFRFAP</sequence>
<accession>A0ABT4AA82</accession>
<gene>
    <name evidence="2" type="ORF">OV287_29235</name>
</gene>
<dbReference type="PROSITE" id="PS50231">
    <property type="entry name" value="RICIN_B_LECTIN"/>
    <property type="match status" value="1"/>
</dbReference>
<feature type="domain" description="Ricin B lectin" evidence="1">
    <location>
        <begin position="437"/>
        <end position="574"/>
    </location>
</feature>
<evidence type="ECO:0000313" key="2">
    <source>
        <dbReference type="EMBL" id="MCY1078563.1"/>
    </source>
</evidence>
<evidence type="ECO:0000259" key="1">
    <source>
        <dbReference type="SMART" id="SM00458"/>
    </source>
</evidence>
<organism evidence="2 3">
    <name type="scientific">Archangium lansingense</name>
    <dbReference type="NCBI Taxonomy" id="2995310"/>
    <lineage>
        <taxon>Bacteria</taxon>
        <taxon>Pseudomonadati</taxon>
        <taxon>Myxococcota</taxon>
        <taxon>Myxococcia</taxon>
        <taxon>Myxococcales</taxon>
        <taxon>Cystobacterineae</taxon>
        <taxon>Archangiaceae</taxon>
        <taxon>Archangium</taxon>
    </lineage>
</organism>
<dbReference type="Gene3D" id="2.80.10.50">
    <property type="match status" value="1"/>
</dbReference>
<dbReference type="Proteomes" id="UP001207654">
    <property type="component" value="Unassembled WGS sequence"/>
</dbReference>
<dbReference type="InterPro" id="IPR000772">
    <property type="entry name" value="Ricin_B_lectin"/>
</dbReference>
<dbReference type="SMART" id="SM00458">
    <property type="entry name" value="RICIN"/>
    <property type="match status" value="1"/>
</dbReference>
<proteinExistence type="predicted"/>
<reference evidence="2 3" key="1">
    <citation type="submission" date="2022-11" db="EMBL/GenBank/DDBJ databases">
        <title>Minimal conservation of predation-associated metabolite biosynthetic gene clusters underscores biosynthetic potential of Myxococcota including descriptions for ten novel species: Archangium lansinium sp. nov., Myxococcus landrumus sp. nov., Nannocystis bai.</title>
        <authorList>
            <person name="Ahearne A."/>
            <person name="Stevens C."/>
            <person name="Phillips K."/>
        </authorList>
    </citation>
    <scope>NUCLEOTIDE SEQUENCE [LARGE SCALE GENOMIC DNA]</scope>
    <source>
        <strain evidence="2 3">MIWBW</strain>
    </source>
</reference>
<comment type="caution">
    <text evidence="2">The sequence shown here is derived from an EMBL/GenBank/DDBJ whole genome shotgun (WGS) entry which is preliminary data.</text>
</comment>
<dbReference type="Pfam" id="PF14200">
    <property type="entry name" value="RicinB_lectin_2"/>
    <property type="match status" value="1"/>
</dbReference>
<evidence type="ECO:0000313" key="3">
    <source>
        <dbReference type="Proteomes" id="UP001207654"/>
    </source>
</evidence>